<gene>
    <name evidence="10" type="ORF">LZ496_06575</name>
</gene>
<proteinExistence type="inferred from homology"/>
<evidence type="ECO:0000313" key="11">
    <source>
        <dbReference type="Proteomes" id="UP001203410"/>
    </source>
</evidence>
<reference evidence="10 11" key="1">
    <citation type="submission" date="2022-05" db="EMBL/GenBank/DDBJ databases">
        <authorList>
            <person name="Jo J.-H."/>
            <person name="Im W.-T."/>
        </authorList>
    </citation>
    <scope>NUCLEOTIDE SEQUENCE [LARGE SCALE GENOMIC DNA]</scope>
    <source>
        <strain evidence="10 11">NSE70-1</strain>
    </source>
</reference>
<evidence type="ECO:0000259" key="9">
    <source>
        <dbReference type="PROSITE" id="PS52029"/>
    </source>
</evidence>
<dbReference type="CDD" id="cd16913">
    <property type="entry name" value="YkuD_like"/>
    <property type="match status" value="1"/>
</dbReference>
<dbReference type="PROSITE" id="PS52029">
    <property type="entry name" value="LD_TPASE"/>
    <property type="match status" value="1"/>
</dbReference>
<accession>A0ABT0RTU8</accession>
<name>A0ABT0RTU8_9SPHN</name>
<dbReference type="Gene3D" id="2.40.440.10">
    <property type="entry name" value="L,D-transpeptidase catalytic domain-like"/>
    <property type="match status" value="1"/>
</dbReference>
<evidence type="ECO:0000256" key="5">
    <source>
        <dbReference type="ARBA" id="ARBA00022984"/>
    </source>
</evidence>
<feature type="signal peptide" evidence="8">
    <location>
        <begin position="1"/>
        <end position="19"/>
    </location>
</feature>
<dbReference type="InterPro" id="IPR050979">
    <property type="entry name" value="LD-transpeptidase"/>
</dbReference>
<organism evidence="10 11">
    <name type="scientific">Sphingomonas caseinilyticus</name>
    <dbReference type="NCBI Taxonomy" id="2908205"/>
    <lineage>
        <taxon>Bacteria</taxon>
        <taxon>Pseudomonadati</taxon>
        <taxon>Pseudomonadota</taxon>
        <taxon>Alphaproteobacteria</taxon>
        <taxon>Sphingomonadales</taxon>
        <taxon>Sphingomonadaceae</taxon>
        <taxon>Sphingomonas</taxon>
    </lineage>
</organism>
<dbReference type="PANTHER" id="PTHR30582:SF2">
    <property type="entry name" value="L,D-TRANSPEPTIDASE YCIB-RELATED"/>
    <property type="match status" value="1"/>
</dbReference>
<comment type="caution">
    <text evidence="10">The sequence shown here is derived from an EMBL/GenBank/DDBJ whole genome shotgun (WGS) entry which is preliminary data.</text>
</comment>
<feature type="active site" description="Nucleophile" evidence="7">
    <location>
        <position position="171"/>
    </location>
</feature>
<evidence type="ECO:0000313" key="10">
    <source>
        <dbReference type="EMBL" id="MCL6698447.1"/>
    </source>
</evidence>
<dbReference type="RefSeq" id="WP_249903787.1">
    <property type="nucleotide sequence ID" value="NZ_JAMGBA010000001.1"/>
</dbReference>
<protein>
    <submittedName>
        <fullName evidence="10">L,D-transpeptidase family protein</fullName>
    </submittedName>
</protein>
<feature type="chain" id="PRO_5047529125" evidence="8">
    <location>
        <begin position="20"/>
        <end position="196"/>
    </location>
</feature>
<dbReference type="Pfam" id="PF03734">
    <property type="entry name" value="YkuD"/>
    <property type="match status" value="1"/>
</dbReference>
<keyword evidence="4 7" id="KW-0133">Cell shape</keyword>
<dbReference type="Proteomes" id="UP001203410">
    <property type="component" value="Unassembled WGS sequence"/>
</dbReference>
<comment type="similarity">
    <text evidence="2">Belongs to the YkuD family.</text>
</comment>
<dbReference type="InterPro" id="IPR038063">
    <property type="entry name" value="Transpep_catalytic_dom"/>
</dbReference>
<keyword evidence="6 7" id="KW-0961">Cell wall biogenesis/degradation</keyword>
<feature type="active site" description="Proton donor/acceptor" evidence="7">
    <location>
        <position position="158"/>
    </location>
</feature>
<evidence type="ECO:0000256" key="8">
    <source>
        <dbReference type="SAM" id="SignalP"/>
    </source>
</evidence>
<keyword evidence="3" id="KW-0808">Transferase</keyword>
<evidence type="ECO:0000256" key="3">
    <source>
        <dbReference type="ARBA" id="ARBA00022679"/>
    </source>
</evidence>
<dbReference type="PANTHER" id="PTHR30582">
    <property type="entry name" value="L,D-TRANSPEPTIDASE"/>
    <property type="match status" value="1"/>
</dbReference>
<evidence type="ECO:0000256" key="1">
    <source>
        <dbReference type="ARBA" id="ARBA00004752"/>
    </source>
</evidence>
<dbReference type="PROSITE" id="PS51257">
    <property type="entry name" value="PROKAR_LIPOPROTEIN"/>
    <property type="match status" value="1"/>
</dbReference>
<keyword evidence="5 7" id="KW-0573">Peptidoglycan synthesis</keyword>
<feature type="domain" description="L,D-TPase catalytic" evidence="9">
    <location>
        <begin position="86"/>
        <end position="195"/>
    </location>
</feature>
<evidence type="ECO:0000256" key="7">
    <source>
        <dbReference type="PROSITE-ProRule" id="PRU01373"/>
    </source>
</evidence>
<keyword evidence="8" id="KW-0732">Signal</keyword>
<evidence type="ECO:0000256" key="2">
    <source>
        <dbReference type="ARBA" id="ARBA00005992"/>
    </source>
</evidence>
<keyword evidence="11" id="KW-1185">Reference proteome</keyword>
<sequence>MMKLRTLVAVSGLAVVAGCSTVPPPPPPPPRIVQPVSVAPPTNYRWTNGFSEKGYQAMYATFGKVHLKAGEHHWLPAAAIPAEGDINITLDIANQVGFIFKGDSLIGVTNISTGKKGHPTPLGFWTINWKRPMYRSKKYDNAPMPFMQNIDDKGIAIHGGVTPGYPASHGCIRLPMAFAKQLYGLTKPGNKVVIEG</sequence>
<dbReference type="EMBL" id="JAMGBA010000001">
    <property type="protein sequence ID" value="MCL6698447.1"/>
    <property type="molecule type" value="Genomic_DNA"/>
</dbReference>
<dbReference type="SUPFAM" id="SSF141523">
    <property type="entry name" value="L,D-transpeptidase catalytic domain-like"/>
    <property type="match status" value="1"/>
</dbReference>
<dbReference type="InterPro" id="IPR005490">
    <property type="entry name" value="LD_TPept_cat_dom"/>
</dbReference>
<evidence type="ECO:0000256" key="6">
    <source>
        <dbReference type="ARBA" id="ARBA00023316"/>
    </source>
</evidence>
<evidence type="ECO:0000256" key="4">
    <source>
        <dbReference type="ARBA" id="ARBA00022960"/>
    </source>
</evidence>
<comment type="pathway">
    <text evidence="1 7">Cell wall biogenesis; peptidoglycan biosynthesis.</text>
</comment>